<dbReference type="GO" id="GO:0006508">
    <property type="term" value="P:proteolysis"/>
    <property type="evidence" value="ECO:0007669"/>
    <property type="project" value="UniProtKB-KW"/>
</dbReference>
<dbReference type="InterPro" id="IPR050430">
    <property type="entry name" value="Peptidase_S1"/>
</dbReference>
<dbReference type="InterPro" id="IPR009003">
    <property type="entry name" value="Peptidase_S1_PA"/>
</dbReference>
<name>A0A9D4TG52_CHLVU</name>
<dbReference type="InterPro" id="IPR001254">
    <property type="entry name" value="Trypsin_dom"/>
</dbReference>
<evidence type="ECO:0000313" key="6">
    <source>
        <dbReference type="EMBL" id="KAI3424772.1"/>
    </source>
</evidence>
<dbReference type="Proteomes" id="UP001055712">
    <property type="component" value="Unassembled WGS sequence"/>
</dbReference>
<evidence type="ECO:0000256" key="4">
    <source>
        <dbReference type="SAM" id="SignalP"/>
    </source>
</evidence>
<dbReference type="PROSITE" id="PS00135">
    <property type="entry name" value="TRYPSIN_SER"/>
    <property type="match status" value="1"/>
</dbReference>
<evidence type="ECO:0000256" key="3">
    <source>
        <dbReference type="RuleBase" id="RU363034"/>
    </source>
</evidence>
<reference evidence="6" key="2">
    <citation type="submission" date="2020-11" db="EMBL/GenBank/DDBJ databases">
        <authorList>
            <person name="Cecchin M."/>
            <person name="Marcolungo L."/>
            <person name="Rossato M."/>
            <person name="Girolomoni L."/>
            <person name="Cosentino E."/>
            <person name="Cuine S."/>
            <person name="Li-Beisson Y."/>
            <person name="Delledonne M."/>
            <person name="Ballottari M."/>
        </authorList>
    </citation>
    <scope>NUCLEOTIDE SEQUENCE</scope>
    <source>
        <strain evidence="6">211/11P</strain>
        <tissue evidence="6">Whole cell</tissue>
    </source>
</reference>
<feature type="signal peptide" evidence="4">
    <location>
        <begin position="1"/>
        <end position="24"/>
    </location>
</feature>
<keyword evidence="7" id="KW-1185">Reference proteome</keyword>
<dbReference type="FunFam" id="2.40.10.10:FF:000002">
    <property type="entry name" value="Transmembrane protease serine"/>
    <property type="match status" value="1"/>
</dbReference>
<dbReference type="EMBL" id="SIDB01000012">
    <property type="protein sequence ID" value="KAI3424772.1"/>
    <property type="molecule type" value="Genomic_DNA"/>
</dbReference>
<evidence type="ECO:0000256" key="1">
    <source>
        <dbReference type="ARBA" id="ARBA00007664"/>
    </source>
</evidence>
<evidence type="ECO:0000313" key="7">
    <source>
        <dbReference type="Proteomes" id="UP001055712"/>
    </source>
</evidence>
<feature type="chain" id="PRO_5039109304" description="Peptidase S1 domain-containing protein" evidence="4">
    <location>
        <begin position="25"/>
        <end position="419"/>
    </location>
</feature>
<protein>
    <recommendedName>
        <fullName evidence="5">Peptidase S1 domain-containing protein</fullName>
    </recommendedName>
</protein>
<dbReference type="GO" id="GO:0004252">
    <property type="term" value="F:serine-type endopeptidase activity"/>
    <property type="evidence" value="ECO:0007669"/>
    <property type="project" value="InterPro"/>
</dbReference>
<dbReference type="AlphaFoldDB" id="A0A9D4TG52"/>
<gene>
    <name evidence="6" type="ORF">D9Q98_008160</name>
</gene>
<dbReference type="Gene3D" id="2.40.10.10">
    <property type="entry name" value="Trypsin-like serine proteases"/>
    <property type="match status" value="1"/>
</dbReference>
<dbReference type="PROSITE" id="PS50240">
    <property type="entry name" value="TRYPSIN_DOM"/>
    <property type="match status" value="1"/>
</dbReference>
<dbReference type="Pfam" id="PF00089">
    <property type="entry name" value="Trypsin"/>
    <property type="match status" value="1"/>
</dbReference>
<sequence>MGRHPRLASAPLLLLLLALNNALAASSDPEFGVRIVGGTATPVNRYPYFVSLRDSNGNTFCAGSLVAPDVVLTAAHCVSSPATKFPTVHIGRRYLIASETGYEVRRTITTVVHGSYDAASSANDIALLRLDSPSAKTQLALPQAQLTPANMSAVVVMGFGTTAEGSPYLSDTLQHVTIPYLDDATCQRIYPSQVKPGMVCAGDLSGGKDSCQGDSGGPLILPSVSGTASGDVQLGIVSWGYGCARAGLPAGDPCACSEDGISAGVPTGRRGCRQHGFPADRTWHCMTVGGMACPSAQPSKAFPGAAFLLCGRDAPVAPNNPTPPPIVLVEGPGQITTESSDSSDGGQRAEARSELCKCSKDGKSGGVATGRRGCAVHGFPTFLVRHCYVAGGTACTAPGLNASTSFEGAAWKECRTSNE</sequence>
<dbReference type="PANTHER" id="PTHR24276">
    <property type="entry name" value="POLYSERASE-RELATED"/>
    <property type="match status" value="1"/>
</dbReference>
<dbReference type="SMART" id="SM00020">
    <property type="entry name" value="Tryp_SPc"/>
    <property type="match status" value="1"/>
</dbReference>
<keyword evidence="3" id="KW-0720">Serine protease</keyword>
<dbReference type="InterPro" id="IPR001314">
    <property type="entry name" value="Peptidase_S1A"/>
</dbReference>
<reference evidence="6" key="1">
    <citation type="journal article" date="2019" name="Plant J.">
        <title>Chlorella vulgaris genome assembly and annotation reveals the molecular basis for metabolic acclimation to high light conditions.</title>
        <authorList>
            <person name="Cecchin M."/>
            <person name="Marcolungo L."/>
            <person name="Rossato M."/>
            <person name="Girolomoni L."/>
            <person name="Cosentino E."/>
            <person name="Cuine S."/>
            <person name="Li-Beisson Y."/>
            <person name="Delledonne M."/>
            <person name="Ballottari M."/>
        </authorList>
    </citation>
    <scope>NUCLEOTIDE SEQUENCE</scope>
    <source>
        <strain evidence="6">211/11P</strain>
    </source>
</reference>
<organism evidence="6 7">
    <name type="scientific">Chlorella vulgaris</name>
    <name type="common">Green alga</name>
    <dbReference type="NCBI Taxonomy" id="3077"/>
    <lineage>
        <taxon>Eukaryota</taxon>
        <taxon>Viridiplantae</taxon>
        <taxon>Chlorophyta</taxon>
        <taxon>core chlorophytes</taxon>
        <taxon>Trebouxiophyceae</taxon>
        <taxon>Chlorellales</taxon>
        <taxon>Chlorellaceae</taxon>
        <taxon>Chlorella clade</taxon>
        <taxon>Chlorella</taxon>
    </lineage>
</organism>
<dbReference type="InterPro" id="IPR033116">
    <property type="entry name" value="TRYPSIN_SER"/>
</dbReference>
<dbReference type="InterPro" id="IPR018114">
    <property type="entry name" value="TRYPSIN_HIS"/>
</dbReference>
<keyword evidence="3" id="KW-0645">Protease</keyword>
<dbReference type="OrthoDB" id="512168at2759"/>
<keyword evidence="3" id="KW-0378">Hydrolase</keyword>
<dbReference type="InterPro" id="IPR043504">
    <property type="entry name" value="Peptidase_S1_PA_chymotrypsin"/>
</dbReference>
<evidence type="ECO:0000256" key="2">
    <source>
        <dbReference type="ARBA" id="ARBA00023157"/>
    </source>
</evidence>
<evidence type="ECO:0000259" key="5">
    <source>
        <dbReference type="PROSITE" id="PS50240"/>
    </source>
</evidence>
<keyword evidence="4" id="KW-0732">Signal</keyword>
<dbReference type="CDD" id="cd00190">
    <property type="entry name" value="Tryp_SPc"/>
    <property type="match status" value="1"/>
</dbReference>
<dbReference type="PANTHER" id="PTHR24276:SF98">
    <property type="entry name" value="FI18310P1-RELATED"/>
    <property type="match status" value="1"/>
</dbReference>
<dbReference type="SUPFAM" id="SSF50494">
    <property type="entry name" value="Trypsin-like serine proteases"/>
    <property type="match status" value="1"/>
</dbReference>
<accession>A0A9D4TG52</accession>
<comment type="similarity">
    <text evidence="1">Belongs to the peptidase S1 family.</text>
</comment>
<keyword evidence="2" id="KW-1015">Disulfide bond</keyword>
<dbReference type="PRINTS" id="PR00722">
    <property type="entry name" value="CHYMOTRYPSIN"/>
</dbReference>
<dbReference type="PROSITE" id="PS00134">
    <property type="entry name" value="TRYPSIN_HIS"/>
    <property type="match status" value="1"/>
</dbReference>
<feature type="domain" description="Peptidase S1" evidence="5">
    <location>
        <begin position="35"/>
        <end position="289"/>
    </location>
</feature>
<comment type="caution">
    <text evidence="6">The sequence shown here is derived from an EMBL/GenBank/DDBJ whole genome shotgun (WGS) entry which is preliminary data.</text>
</comment>
<proteinExistence type="inferred from homology"/>